<dbReference type="PANTHER" id="PTHR31635">
    <property type="entry name" value="REVERSE TRANSCRIPTASE DOMAIN-CONTAINING PROTEIN-RELATED"/>
    <property type="match status" value="1"/>
</dbReference>
<dbReference type="CDD" id="cd01650">
    <property type="entry name" value="RT_nLTR_like"/>
    <property type="match status" value="1"/>
</dbReference>
<dbReference type="Pfam" id="PF00078">
    <property type="entry name" value="RVT_1"/>
    <property type="match status" value="1"/>
</dbReference>
<keyword evidence="1" id="KW-0175">Coiled coil</keyword>
<dbReference type="GeneTree" id="ENSGT00940000165023"/>
<organism evidence="3 4">
    <name type="scientific">Sander lucioperca</name>
    <name type="common">Pike-perch</name>
    <name type="synonym">Perca lucioperca</name>
    <dbReference type="NCBI Taxonomy" id="283035"/>
    <lineage>
        <taxon>Eukaryota</taxon>
        <taxon>Metazoa</taxon>
        <taxon>Chordata</taxon>
        <taxon>Craniata</taxon>
        <taxon>Vertebrata</taxon>
        <taxon>Euteleostomi</taxon>
        <taxon>Actinopterygii</taxon>
        <taxon>Neopterygii</taxon>
        <taxon>Teleostei</taxon>
        <taxon>Neoteleostei</taxon>
        <taxon>Acanthomorphata</taxon>
        <taxon>Eupercaria</taxon>
        <taxon>Perciformes</taxon>
        <taxon>Percoidei</taxon>
        <taxon>Percidae</taxon>
        <taxon>Luciopercinae</taxon>
        <taxon>Sander</taxon>
    </lineage>
</organism>
<feature type="coiled-coil region" evidence="1">
    <location>
        <begin position="1"/>
        <end position="35"/>
    </location>
</feature>
<reference evidence="3" key="2">
    <citation type="submission" date="2025-09" db="UniProtKB">
        <authorList>
            <consortium name="Ensembl"/>
        </authorList>
    </citation>
    <scope>IDENTIFICATION</scope>
</reference>
<protein>
    <recommendedName>
        <fullName evidence="2">Reverse transcriptase domain-containing protein</fullName>
    </recommendedName>
</protein>
<dbReference type="InterPro" id="IPR043502">
    <property type="entry name" value="DNA/RNA_pol_sf"/>
</dbReference>
<dbReference type="InterPro" id="IPR000477">
    <property type="entry name" value="RT_dom"/>
</dbReference>
<dbReference type="SUPFAM" id="SSF56219">
    <property type="entry name" value="DNase I-like"/>
    <property type="match status" value="1"/>
</dbReference>
<accession>A0A8C9YYW7</accession>
<dbReference type="CDD" id="cd09076">
    <property type="entry name" value="L1-EN"/>
    <property type="match status" value="1"/>
</dbReference>
<dbReference type="PROSITE" id="PS50878">
    <property type="entry name" value="RT_POL"/>
    <property type="match status" value="1"/>
</dbReference>
<proteinExistence type="predicted"/>
<evidence type="ECO:0000313" key="4">
    <source>
        <dbReference type="Proteomes" id="UP000694568"/>
    </source>
</evidence>
<dbReference type="Ensembl" id="ENSSLUT00000034314.1">
    <property type="protein sequence ID" value="ENSSLUP00000033269.1"/>
    <property type="gene ID" value="ENSSLUG00000014839.1"/>
</dbReference>
<evidence type="ECO:0000313" key="3">
    <source>
        <dbReference type="Ensembl" id="ENSSLUP00000033269.1"/>
    </source>
</evidence>
<reference evidence="3" key="1">
    <citation type="submission" date="2025-08" db="UniProtKB">
        <authorList>
            <consortium name="Ensembl"/>
        </authorList>
    </citation>
    <scope>IDENTIFICATION</scope>
</reference>
<dbReference type="InterPro" id="IPR036691">
    <property type="entry name" value="Endo/exonu/phosph_ase_sf"/>
</dbReference>
<evidence type="ECO:0000259" key="2">
    <source>
        <dbReference type="PROSITE" id="PS50878"/>
    </source>
</evidence>
<dbReference type="Gene3D" id="3.60.10.10">
    <property type="entry name" value="Endonuclease/exonuclease/phosphatase"/>
    <property type="match status" value="1"/>
</dbReference>
<dbReference type="Pfam" id="PF03372">
    <property type="entry name" value="Exo_endo_phos"/>
    <property type="match status" value="1"/>
</dbReference>
<dbReference type="PANTHER" id="PTHR31635:SF196">
    <property type="entry name" value="REVERSE TRANSCRIPTASE DOMAIN-CONTAINING PROTEIN-RELATED"/>
    <property type="match status" value="1"/>
</dbReference>
<sequence length="1337" mass="155831">MTKMSVRMDEAEGRIEKAEERIQNTEDAVTEIIKLQIGLEDKLMDLESRTRRENVRIYGVPETAERDSPTMSEFVEKLLRDRLELSQDECDIRIERAHRSLGPSPPDDAPPRSIIVKFLSFKTKELLLRKETHLSDSEHEKLNKLGFKHVFYSSHSSGRRRGVAILVHGALNYEHISEHKDKEGRYIMVIGKIDGIILSLFNVYIPPGSNWSLYKQILELTSIRSQGILLCGGDLNLTLNAELDSSNGKGDARNIGKRMVHLMDELGLVDVWRDCHSTDREYTHYSCAHNVYSRLDYIFMFKNDLCRLKNCEIGPYTISDHNPVYANICLNRKNRSTLWRLNTNILNYPDIKERLKKEIEEYLEYNDKEEVSPGILWDALKAVIRGKIIGISSYLKKVGQQKLRDLEKKLLDLQYQHSRSCNGNIKADIIKLKKEIDDLNTMEVQKKLMFIKQQYYEVGGKSLKLLSYKLRKQQAERTIHKIKNPLNDQIEIEQGKIQQCFLDYYKTLYSQPHTDNNQDINTFLSELELPTVTEEQNKKLLSTITKEEIQLAIQRLKGGKMAGADGFGPEWYKIMQVFLVPTLLKTFNWVMAYKIVPPSWRECSSYRPISVLNIDYKLFTSIMSRRLETILPGLIHKDQTGFIKHRQTQDNIRRVLHILRQVDKQKLETLVLSLDAEKAFDSVRWSFLYKVLEKFGFDKSVIEVISGLYNNPTAMIKINGDLTESFVLERGTRQGCCISPLLFALFIEPLSQWIRQRKDITGIGTVGGEQKLALFADDLLLTISYPTQVVPKIIKLLLNYGSFSGYKVNVDKTQVLTLNYTPPEEVKNSYKWKWGAESIRYLGVVLHRDFSKMFEANYGPLNKAIKSDIQRWNNIPFLDLHSRIDSIRVNILPRLLYLFQCLPIFIPQKQFVEWDRMLSKYIWKGKKSRVKYKTLQLKKDKGGHGLPCLQAYYCAAQLRPLICLCSSYYTAGWKVVEGTNIKAIPVQALLADIKLQNKIRLIDEPISHVMIAAWNEAIETCGLEDTSKILKWCAYDSDFTPNQYDDRFKNWILKGLTDYYSFVHKGALQSFESLQRKHGLGSADFFRYLQIRHYFNQKLKVNLNNLGFVGTFISLTTNSGAHNKIISRLYSSILRCKKDNTLYVKTRWEKEGNLRITEECWEHICKIQWVSTGSNVWREFCWKSIMRFFITPVQKRYRGNGDACWRCGGYGANHYHIFWDCRVISPYWSKIHEHTQNVFAFVFPFAFETLYLSNISTDQLDSKDKKLLYILLAASKKALTRRWLKPEPPTTEDWINIVHEIYTMEKLSFSLKLQRDTFYRIWSKWAEYVKPIRSDFV</sequence>
<dbReference type="SUPFAM" id="SSF56672">
    <property type="entry name" value="DNA/RNA polymerases"/>
    <property type="match status" value="1"/>
</dbReference>
<keyword evidence="4" id="KW-1185">Reference proteome</keyword>
<dbReference type="GO" id="GO:0003824">
    <property type="term" value="F:catalytic activity"/>
    <property type="evidence" value="ECO:0007669"/>
    <property type="project" value="InterPro"/>
</dbReference>
<dbReference type="InterPro" id="IPR005135">
    <property type="entry name" value="Endo/exonuclease/phosphatase"/>
</dbReference>
<evidence type="ECO:0000256" key="1">
    <source>
        <dbReference type="SAM" id="Coils"/>
    </source>
</evidence>
<feature type="domain" description="Reverse transcriptase" evidence="2">
    <location>
        <begin position="561"/>
        <end position="846"/>
    </location>
</feature>
<name>A0A8C9YYW7_SANLU</name>
<dbReference type="Proteomes" id="UP000694568">
    <property type="component" value="Unplaced"/>
</dbReference>